<dbReference type="EMBL" id="VNKI01000007">
    <property type="protein sequence ID" value="TVX79434.1"/>
    <property type="molecule type" value="Genomic_DNA"/>
</dbReference>
<organism evidence="1 2">
    <name type="scientific">Peribacillus simplex</name>
    <dbReference type="NCBI Taxonomy" id="1478"/>
    <lineage>
        <taxon>Bacteria</taxon>
        <taxon>Bacillati</taxon>
        <taxon>Bacillota</taxon>
        <taxon>Bacilli</taxon>
        <taxon>Bacillales</taxon>
        <taxon>Bacillaceae</taxon>
        <taxon>Peribacillus</taxon>
    </lineage>
</organism>
<evidence type="ECO:0000313" key="2">
    <source>
        <dbReference type="Proteomes" id="UP000317770"/>
    </source>
</evidence>
<reference evidence="1 2" key="1">
    <citation type="submission" date="2019-07" db="EMBL/GenBank/DDBJ databases">
        <title>Genome assembly of Bacillus simplex strain GGC-P6A.</title>
        <authorList>
            <person name="Jennings M.E."/>
            <person name="Barton H.A."/>
        </authorList>
    </citation>
    <scope>NUCLEOTIDE SEQUENCE [LARGE SCALE GENOMIC DNA]</scope>
    <source>
        <strain evidence="1 2">GGC-P6A</strain>
    </source>
</reference>
<gene>
    <name evidence="1" type="ORF">FQP34_14660</name>
</gene>
<dbReference type="RefSeq" id="WP_081112987.1">
    <property type="nucleotide sequence ID" value="NZ_CAKKMK010000061.1"/>
</dbReference>
<dbReference type="Proteomes" id="UP000317770">
    <property type="component" value="Unassembled WGS sequence"/>
</dbReference>
<accession>A0A8B5XWS1</accession>
<protein>
    <submittedName>
        <fullName evidence="1">DUF2639 domain-containing protein</fullName>
    </submittedName>
</protein>
<sequence length="50" mass="6156">MAYEYSKGWFIQQLKAAGISYHPIEKRKLELYKTYILRRLYDDLQKRDKS</sequence>
<name>A0A8B5XWS1_9BACI</name>
<dbReference type="GeneID" id="56475832"/>
<comment type="caution">
    <text evidence="1">The sequence shown here is derived from an EMBL/GenBank/DDBJ whole genome shotgun (WGS) entry which is preliminary data.</text>
</comment>
<dbReference type="Pfam" id="PF11121">
    <property type="entry name" value="DUF2639"/>
    <property type="match status" value="1"/>
</dbReference>
<dbReference type="AlphaFoldDB" id="A0A8B5XWS1"/>
<proteinExistence type="predicted"/>
<dbReference type="InterPro" id="IPR022580">
    <property type="entry name" value="DUF2639"/>
</dbReference>
<evidence type="ECO:0000313" key="1">
    <source>
        <dbReference type="EMBL" id="TVX79434.1"/>
    </source>
</evidence>